<reference evidence="2" key="1">
    <citation type="submission" date="2021-11" db="EMBL/GenBank/DDBJ databases">
        <title>Purpureocillium_takamizusanense_genome.</title>
        <authorList>
            <person name="Nguyen N.-H."/>
        </authorList>
    </citation>
    <scope>NUCLEOTIDE SEQUENCE</scope>
    <source>
        <strain evidence="2">PT3</strain>
    </source>
</reference>
<feature type="signal peptide" evidence="1">
    <location>
        <begin position="1"/>
        <end position="17"/>
    </location>
</feature>
<organism evidence="2 3">
    <name type="scientific">Purpureocillium takamizusanense</name>
    <dbReference type="NCBI Taxonomy" id="2060973"/>
    <lineage>
        <taxon>Eukaryota</taxon>
        <taxon>Fungi</taxon>
        <taxon>Dikarya</taxon>
        <taxon>Ascomycota</taxon>
        <taxon>Pezizomycotina</taxon>
        <taxon>Sordariomycetes</taxon>
        <taxon>Hypocreomycetidae</taxon>
        <taxon>Hypocreales</taxon>
        <taxon>Ophiocordycipitaceae</taxon>
        <taxon>Purpureocillium</taxon>
    </lineage>
</organism>
<dbReference type="KEGG" id="ptkz:JDV02_010638"/>
<evidence type="ECO:0000313" key="3">
    <source>
        <dbReference type="Proteomes" id="UP000829364"/>
    </source>
</evidence>
<dbReference type="Proteomes" id="UP000829364">
    <property type="component" value="Chromosome 13"/>
</dbReference>
<protein>
    <submittedName>
        <fullName evidence="2">Uncharacterized protein</fullName>
    </submittedName>
</protein>
<sequence>MKSALALLTVLASTVLAEKMVFHGNCVQPSNKCQLRFPKYHLGAGGPQFHFVDWPCTNKCTENDGPCSYTTDNGYITCGLEHL</sequence>
<keyword evidence="3" id="KW-1185">Reference proteome</keyword>
<name>A0A9Q8VGS7_9HYPO</name>
<evidence type="ECO:0000313" key="2">
    <source>
        <dbReference type="EMBL" id="UNI24921.1"/>
    </source>
</evidence>
<evidence type="ECO:0000256" key="1">
    <source>
        <dbReference type="SAM" id="SignalP"/>
    </source>
</evidence>
<dbReference type="AlphaFoldDB" id="A0A9Q8VGS7"/>
<gene>
    <name evidence="2" type="ORF">JDV02_010638</name>
</gene>
<dbReference type="GeneID" id="72072581"/>
<keyword evidence="1" id="KW-0732">Signal</keyword>
<dbReference type="EMBL" id="CP086366">
    <property type="protein sequence ID" value="UNI24921.1"/>
    <property type="molecule type" value="Genomic_DNA"/>
</dbReference>
<feature type="chain" id="PRO_5040277545" evidence="1">
    <location>
        <begin position="18"/>
        <end position="83"/>
    </location>
</feature>
<proteinExistence type="predicted"/>
<accession>A0A9Q8VGS7</accession>
<dbReference type="RefSeq" id="XP_047848402.1">
    <property type="nucleotide sequence ID" value="XM_047992388.1"/>
</dbReference>